<name>A0ABD1MKY9_9FABA</name>
<dbReference type="AlphaFoldDB" id="A0ABD1MKY9"/>
<feature type="region of interest" description="Disordered" evidence="1">
    <location>
        <begin position="1"/>
        <end position="55"/>
    </location>
</feature>
<dbReference type="Proteomes" id="UP001603857">
    <property type="component" value="Unassembled WGS sequence"/>
</dbReference>
<sequence length="94" mass="10758">MAEKHSSSESSSVSLIANPVDNRKRRKMTSEATKKRPRLFLDLNKPPPPDDSDDETVYNNEVIIFWDVHGKKVVHSHQMKVNSSLVLAQKCTRR</sequence>
<evidence type="ECO:0000256" key="1">
    <source>
        <dbReference type="SAM" id="MobiDB-lite"/>
    </source>
</evidence>
<protein>
    <submittedName>
        <fullName evidence="2">Uncharacterized protein</fullName>
    </submittedName>
</protein>
<keyword evidence="3" id="KW-1185">Reference proteome</keyword>
<evidence type="ECO:0000313" key="3">
    <source>
        <dbReference type="Proteomes" id="UP001603857"/>
    </source>
</evidence>
<comment type="caution">
    <text evidence="2">The sequence shown here is derived from an EMBL/GenBank/DDBJ whole genome shotgun (WGS) entry which is preliminary data.</text>
</comment>
<evidence type="ECO:0000313" key="2">
    <source>
        <dbReference type="EMBL" id="KAL2336183.1"/>
    </source>
</evidence>
<dbReference type="EMBL" id="JBGMDY010000004">
    <property type="protein sequence ID" value="KAL2336183.1"/>
    <property type="molecule type" value="Genomic_DNA"/>
</dbReference>
<reference evidence="2 3" key="1">
    <citation type="submission" date="2024-08" db="EMBL/GenBank/DDBJ databases">
        <title>Insights into the chromosomal genome structure of Flemingia macrophylla.</title>
        <authorList>
            <person name="Ding Y."/>
            <person name="Zhao Y."/>
            <person name="Bi W."/>
            <person name="Wu M."/>
            <person name="Zhao G."/>
            <person name="Gong Y."/>
            <person name="Li W."/>
            <person name="Zhang P."/>
        </authorList>
    </citation>
    <scope>NUCLEOTIDE SEQUENCE [LARGE SCALE GENOMIC DNA]</scope>
    <source>
        <strain evidence="2">DYQJB</strain>
        <tissue evidence="2">Leaf</tissue>
    </source>
</reference>
<organism evidence="2 3">
    <name type="scientific">Flemingia macrophylla</name>
    <dbReference type="NCBI Taxonomy" id="520843"/>
    <lineage>
        <taxon>Eukaryota</taxon>
        <taxon>Viridiplantae</taxon>
        <taxon>Streptophyta</taxon>
        <taxon>Embryophyta</taxon>
        <taxon>Tracheophyta</taxon>
        <taxon>Spermatophyta</taxon>
        <taxon>Magnoliopsida</taxon>
        <taxon>eudicotyledons</taxon>
        <taxon>Gunneridae</taxon>
        <taxon>Pentapetalae</taxon>
        <taxon>rosids</taxon>
        <taxon>fabids</taxon>
        <taxon>Fabales</taxon>
        <taxon>Fabaceae</taxon>
        <taxon>Papilionoideae</taxon>
        <taxon>50 kb inversion clade</taxon>
        <taxon>NPAAA clade</taxon>
        <taxon>indigoferoid/millettioid clade</taxon>
        <taxon>Phaseoleae</taxon>
        <taxon>Flemingia</taxon>
    </lineage>
</organism>
<gene>
    <name evidence="2" type="ORF">Fmac_010629</name>
</gene>
<proteinExistence type="predicted"/>
<accession>A0ABD1MKY9</accession>